<name>A0BWY0_PARTE</name>
<keyword evidence="2" id="KW-1185">Reference proteome</keyword>
<dbReference type="InParanoid" id="A0BWY0"/>
<dbReference type="HOGENOM" id="CLU_1921160_0_0_1"/>
<dbReference type="EMBL" id="CT868023">
    <property type="protein sequence ID" value="CAK63047.1"/>
    <property type="molecule type" value="Genomic_DNA"/>
</dbReference>
<sequence length="132" mass="16260">MGFVRIMNNSEKMNLLFYRDYNKSYIKTKSWFTLNKSETMQTSKGKKVEQMPINSTNSWKKEFHRLIIYQNQIRRLKYNYYLENLKHNQVNLKEQISRRYNKIEIKKNNRTRENKKTDQKKFKIGQICSKTF</sequence>
<protein>
    <submittedName>
        <fullName evidence="1">Uncharacterized protein</fullName>
    </submittedName>
</protein>
<dbReference type="Proteomes" id="UP000000600">
    <property type="component" value="Unassembled WGS sequence"/>
</dbReference>
<dbReference type="RefSeq" id="XP_001430445.1">
    <property type="nucleotide sequence ID" value="XM_001430408.1"/>
</dbReference>
<reference evidence="1 2" key="1">
    <citation type="journal article" date="2006" name="Nature">
        <title>Global trends of whole-genome duplications revealed by the ciliate Paramecium tetraurelia.</title>
        <authorList>
            <consortium name="Genoscope"/>
            <person name="Aury J.-M."/>
            <person name="Jaillon O."/>
            <person name="Duret L."/>
            <person name="Noel B."/>
            <person name="Jubin C."/>
            <person name="Porcel B.M."/>
            <person name="Segurens B."/>
            <person name="Daubin V."/>
            <person name="Anthouard V."/>
            <person name="Aiach N."/>
            <person name="Arnaiz O."/>
            <person name="Billaut A."/>
            <person name="Beisson J."/>
            <person name="Blanc I."/>
            <person name="Bouhouche K."/>
            <person name="Camara F."/>
            <person name="Duharcourt S."/>
            <person name="Guigo R."/>
            <person name="Gogendeau D."/>
            <person name="Katinka M."/>
            <person name="Keller A.-M."/>
            <person name="Kissmehl R."/>
            <person name="Klotz C."/>
            <person name="Koll F."/>
            <person name="Le Moue A."/>
            <person name="Lepere C."/>
            <person name="Malinsky S."/>
            <person name="Nowacki M."/>
            <person name="Nowak J.K."/>
            <person name="Plattner H."/>
            <person name="Poulain J."/>
            <person name="Ruiz F."/>
            <person name="Serrano V."/>
            <person name="Zagulski M."/>
            <person name="Dessen P."/>
            <person name="Betermier M."/>
            <person name="Weissenbach J."/>
            <person name="Scarpelli C."/>
            <person name="Schachter V."/>
            <person name="Sperling L."/>
            <person name="Meyer E."/>
            <person name="Cohen J."/>
            <person name="Wincker P."/>
        </authorList>
    </citation>
    <scope>NUCLEOTIDE SEQUENCE [LARGE SCALE GENOMIC DNA]</scope>
    <source>
        <strain evidence="1 2">Stock d4-2</strain>
    </source>
</reference>
<accession>A0BWY0</accession>
<proteinExistence type="predicted"/>
<evidence type="ECO:0000313" key="1">
    <source>
        <dbReference type="EMBL" id="CAK63047.1"/>
    </source>
</evidence>
<dbReference type="KEGG" id="ptm:GSPATT00032899001"/>
<evidence type="ECO:0000313" key="2">
    <source>
        <dbReference type="Proteomes" id="UP000000600"/>
    </source>
</evidence>
<dbReference type="GeneID" id="5016229"/>
<gene>
    <name evidence="1" type="ORF">GSPATT00032899001</name>
</gene>
<dbReference type="AlphaFoldDB" id="A0BWY0"/>
<organism evidence="1 2">
    <name type="scientific">Paramecium tetraurelia</name>
    <dbReference type="NCBI Taxonomy" id="5888"/>
    <lineage>
        <taxon>Eukaryota</taxon>
        <taxon>Sar</taxon>
        <taxon>Alveolata</taxon>
        <taxon>Ciliophora</taxon>
        <taxon>Intramacronucleata</taxon>
        <taxon>Oligohymenophorea</taxon>
        <taxon>Peniculida</taxon>
        <taxon>Parameciidae</taxon>
        <taxon>Paramecium</taxon>
    </lineage>
</organism>